<evidence type="ECO:0000256" key="2">
    <source>
        <dbReference type="ARBA" id="ARBA00011123"/>
    </source>
</evidence>
<evidence type="ECO:0000256" key="3">
    <source>
        <dbReference type="ARBA" id="ARBA00012739"/>
    </source>
</evidence>
<evidence type="ECO:0000259" key="11">
    <source>
        <dbReference type="Pfam" id="PF01425"/>
    </source>
</evidence>
<evidence type="ECO:0000256" key="8">
    <source>
        <dbReference type="ARBA" id="ARBA00022917"/>
    </source>
</evidence>
<keyword evidence="5 10" id="KW-0436">Ligase</keyword>
<evidence type="ECO:0000313" key="13">
    <source>
        <dbReference type="Proteomes" id="UP001144297"/>
    </source>
</evidence>
<accession>A0A9W6LJZ0</accession>
<reference evidence="12" key="1">
    <citation type="submission" date="2022-12" db="EMBL/GenBank/DDBJ databases">
        <title>Reference genome sequencing for broad-spectrum identification of bacterial and archaeal isolates by mass spectrometry.</title>
        <authorList>
            <person name="Sekiguchi Y."/>
            <person name="Tourlousse D.M."/>
        </authorList>
    </citation>
    <scope>NUCLEOTIDE SEQUENCE</scope>
    <source>
        <strain evidence="12">TSL-P1</strain>
    </source>
</reference>
<comment type="caution">
    <text evidence="12">The sequence shown here is derived from an EMBL/GenBank/DDBJ whole genome shotgun (WGS) entry which is preliminary data.</text>
</comment>
<dbReference type="SUPFAM" id="SSF75304">
    <property type="entry name" value="Amidase signature (AS) enzymes"/>
    <property type="match status" value="1"/>
</dbReference>
<dbReference type="EMBL" id="BSDX01000001">
    <property type="protein sequence ID" value="GLI53701.1"/>
    <property type="molecule type" value="Genomic_DNA"/>
</dbReference>
<dbReference type="HAMAP" id="MF_00120">
    <property type="entry name" value="GatA"/>
    <property type="match status" value="1"/>
</dbReference>
<keyword evidence="6 10" id="KW-0547">Nucleotide-binding</keyword>
<dbReference type="Pfam" id="PF01425">
    <property type="entry name" value="Amidase"/>
    <property type="match status" value="1"/>
</dbReference>
<dbReference type="GO" id="GO:0005524">
    <property type="term" value="F:ATP binding"/>
    <property type="evidence" value="ECO:0007669"/>
    <property type="project" value="UniProtKB-KW"/>
</dbReference>
<dbReference type="NCBIfam" id="TIGR00132">
    <property type="entry name" value="gatA"/>
    <property type="match status" value="1"/>
</dbReference>
<dbReference type="PROSITE" id="PS00571">
    <property type="entry name" value="AMIDASES"/>
    <property type="match status" value="1"/>
</dbReference>
<dbReference type="InterPro" id="IPR020556">
    <property type="entry name" value="Amidase_CS"/>
</dbReference>
<dbReference type="GO" id="GO:0006412">
    <property type="term" value="P:translation"/>
    <property type="evidence" value="ECO:0007669"/>
    <property type="project" value="UniProtKB-UniRule"/>
</dbReference>
<feature type="domain" description="Amidase" evidence="11">
    <location>
        <begin position="25"/>
        <end position="465"/>
    </location>
</feature>
<dbReference type="InterPro" id="IPR023631">
    <property type="entry name" value="Amidase_dom"/>
</dbReference>
<dbReference type="Gene3D" id="3.90.1300.10">
    <property type="entry name" value="Amidase signature (AS) domain"/>
    <property type="match status" value="1"/>
</dbReference>
<dbReference type="AlphaFoldDB" id="A0A9W6LJZ0"/>
<dbReference type="InterPro" id="IPR000120">
    <property type="entry name" value="Amidase"/>
</dbReference>
<evidence type="ECO:0000256" key="10">
    <source>
        <dbReference type="HAMAP-Rule" id="MF_00120"/>
    </source>
</evidence>
<dbReference type="PANTHER" id="PTHR11895:SF151">
    <property type="entry name" value="GLUTAMYL-TRNA(GLN) AMIDOTRANSFERASE SUBUNIT A"/>
    <property type="match status" value="1"/>
</dbReference>
<feature type="active site" description="Charge relay system" evidence="10">
    <location>
        <position position="153"/>
    </location>
</feature>
<comment type="subunit">
    <text evidence="2 10">Heterotrimer of A, B and C subunits.</text>
</comment>
<comment type="function">
    <text evidence="10">Allows the formation of correctly charged Gln-tRNA(Gln) through the transamidation of misacylated Glu-tRNA(Gln) in organisms which lack glutaminyl-tRNA synthetase. The reaction takes place in the presence of glutamine and ATP through an activated gamma-phospho-Glu-tRNA(Gln).</text>
</comment>
<comment type="catalytic activity">
    <reaction evidence="9 10">
        <text>L-glutamyl-tRNA(Gln) + L-glutamine + ATP + H2O = L-glutaminyl-tRNA(Gln) + L-glutamate + ADP + phosphate + H(+)</text>
        <dbReference type="Rhea" id="RHEA:17521"/>
        <dbReference type="Rhea" id="RHEA-COMP:9681"/>
        <dbReference type="Rhea" id="RHEA-COMP:9684"/>
        <dbReference type="ChEBI" id="CHEBI:15377"/>
        <dbReference type="ChEBI" id="CHEBI:15378"/>
        <dbReference type="ChEBI" id="CHEBI:29985"/>
        <dbReference type="ChEBI" id="CHEBI:30616"/>
        <dbReference type="ChEBI" id="CHEBI:43474"/>
        <dbReference type="ChEBI" id="CHEBI:58359"/>
        <dbReference type="ChEBI" id="CHEBI:78520"/>
        <dbReference type="ChEBI" id="CHEBI:78521"/>
        <dbReference type="ChEBI" id="CHEBI:456216"/>
        <dbReference type="EC" id="6.3.5.7"/>
    </reaction>
</comment>
<evidence type="ECO:0000256" key="1">
    <source>
        <dbReference type="ARBA" id="ARBA00008069"/>
    </source>
</evidence>
<feature type="active site" description="Charge relay system" evidence="10">
    <location>
        <position position="78"/>
    </location>
</feature>
<evidence type="ECO:0000256" key="4">
    <source>
        <dbReference type="ARBA" id="ARBA00014428"/>
    </source>
</evidence>
<keyword evidence="7 10" id="KW-0067">ATP-binding</keyword>
<keyword evidence="8 10" id="KW-0648">Protein biosynthesis</keyword>
<dbReference type="EC" id="6.3.5.7" evidence="3 10"/>
<proteinExistence type="inferred from homology"/>
<keyword evidence="13" id="KW-1185">Reference proteome</keyword>
<evidence type="ECO:0000313" key="12">
    <source>
        <dbReference type="EMBL" id="GLI53701.1"/>
    </source>
</evidence>
<dbReference type="GO" id="GO:0030956">
    <property type="term" value="C:glutamyl-tRNA(Gln) amidotransferase complex"/>
    <property type="evidence" value="ECO:0007669"/>
    <property type="project" value="InterPro"/>
</dbReference>
<evidence type="ECO:0000256" key="7">
    <source>
        <dbReference type="ARBA" id="ARBA00022840"/>
    </source>
</evidence>
<evidence type="ECO:0000256" key="6">
    <source>
        <dbReference type="ARBA" id="ARBA00022741"/>
    </source>
</evidence>
<sequence length="484" mass="52962">MELNKLKLTELVPLISKGEVRPHEIIIDVFKRVQEVEGKVKAYITLTVEKAYDMAREAENAIFSGKKSLLTGIPIAVKDNICTKGILTTCASKILYNFYPPYESTVTSKLLNNKYILIGKTNMDEFAMGSSTENSGFHITKNPWDLERVPGGSSGGSAAAVAADECIAALGSDTGGSIRQPASFCGVVGLKPTYGRVSRFGLVAFASSLDQIGPITKCVADAALLMNVIAGHDPMDSTSAPIESSDFTEYLGKEVKGIKIGIPKEYFIEGMDKEVEERIKDAIEELESLGCIPVEISLPHTEYAVATYYIIATSEASSNLARYDGVKYGLRVQGKDLLEMYMKTRSRGFGTEVKRRIMLGTYSLSAGYYEAYYKKAQQVRTLIKNDFEKAFEKVDFIVTPTAPSPAFKIGEKIDDPLQMYLSDIFTISVNLAGVPAISIPCGFSEKGLPVGLQIIGKPFDEAGILQLAYAYEQSTPWHKMKPLL</sequence>
<evidence type="ECO:0000256" key="5">
    <source>
        <dbReference type="ARBA" id="ARBA00022598"/>
    </source>
</evidence>
<dbReference type="InterPro" id="IPR036928">
    <property type="entry name" value="AS_sf"/>
</dbReference>
<name>A0A9W6LJZ0_9BACT</name>
<feature type="active site" description="Acyl-ester intermediate" evidence="10">
    <location>
        <position position="177"/>
    </location>
</feature>
<dbReference type="Proteomes" id="UP001144297">
    <property type="component" value="Unassembled WGS sequence"/>
</dbReference>
<dbReference type="GO" id="GO:0050567">
    <property type="term" value="F:glutaminyl-tRNA synthase (glutamine-hydrolyzing) activity"/>
    <property type="evidence" value="ECO:0007669"/>
    <property type="project" value="UniProtKB-UniRule"/>
</dbReference>
<comment type="similarity">
    <text evidence="1 10">Belongs to the amidase family. GatA subfamily.</text>
</comment>
<organism evidence="12 13">
    <name type="scientific">Thermodesulfovibrio yellowstonii</name>
    <dbReference type="NCBI Taxonomy" id="28262"/>
    <lineage>
        <taxon>Bacteria</taxon>
        <taxon>Pseudomonadati</taxon>
        <taxon>Nitrospirota</taxon>
        <taxon>Thermodesulfovibrionia</taxon>
        <taxon>Thermodesulfovibrionales</taxon>
        <taxon>Thermodesulfovibrionaceae</taxon>
        <taxon>Thermodesulfovibrio</taxon>
    </lineage>
</organism>
<evidence type="ECO:0000256" key="9">
    <source>
        <dbReference type="ARBA" id="ARBA00047407"/>
    </source>
</evidence>
<dbReference type="PANTHER" id="PTHR11895">
    <property type="entry name" value="TRANSAMIDASE"/>
    <property type="match status" value="1"/>
</dbReference>
<protein>
    <recommendedName>
        <fullName evidence="4 10">Glutamyl-tRNA(Gln) amidotransferase subunit A</fullName>
        <shortName evidence="10">Glu-ADT subunit A</shortName>
        <ecNumber evidence="3 10">6.3.5.7</ecNumber>
    </recommendedName>
</protein>
<dbReference type="InterPro" id="IPR004412">
    <property type="entry name" value="GatA"/>
</dbReference>
<gene>
    <name evidence="10 12" type="primary">gatA</name>
    <name evidence="12" type="ORF">TISLANDTSLP1_13940</name>
</gene>